<keyword evidence="5" id="KW-0687">Ribonucleoprotein</keyword>
<comment type="subcellular location">
    <subcellularLocation>
        <location evidence="1">Mitochondrion</location>
    </subcellularLocation>
</comment>
<feature type="compositionally biased region" description="Low complexity" evidence="7">
    <location>
        <begin position="35"/>
        <end position="52"/>
    </location>
</feature>
<evidence type="ECO:0000313" key="9">
    <source>
        <dbReference type="Proteomes" id="UP001304895"/>
    </source>
</evidence>
<dbReference type="PANTHER" id="PTHR13477:SF0">
    <property type="entry name" value="LARGE RIBOSOMAL SUBUNIT PROTEIN ML49"/>
    <property type="match status" value="1"/>
</dbReference>
<sequence length="162" mass="17592">MLRPTTLFRAFAAAPRHIVPKYTPITPLARRFLTTAPEPTPSESTPAASATPLEDAPSSPAWPSPFRTPQGPPTAVKGTFAFHIGRSASGNFPVYQMSRAGGNKKLTVVKKVEGDAAAFQAELTTSLNLPADKVVYNQHTRHIVVLGHHKPLILEWLEKMGF</sequence>
<keyword evidence="9" id="KW-1185">Reference proteome</keyword>
<reference evidence="8" key="2">
    <citation type="submission" date="2023-05" db="EMBL/GenBank/DDBJ databases">
        <authorList>
            <consortium name="Lawrence Berkeley National Laboratory"/>
            <person name="Steindorff A."/>
            <person name="Hensen N."/>
            <person name="Bonometti L."/>
            <person name="Westerberg I."/>
            <person name="Brannstrom I.O."/>
            <person name="Guillou S."/>
            <person name="Cros-Aarteil S."/>
            <person name="Calhoun S."/>
            <person name="Haridas S."/>
            <person name="Kuo A."/>
            <person name="Mondo S."/>
            <person name="Pangilinan J."/>
            <person name="Riley R."/>
            <person name="Labutti K."/>
            <person name="Andreopoulos B."/>
            <person name="Lipzen A."/>
            <person name="Chen C."/>
            <person name="Yanf M."/>
            <person name="Daum C."/>
            <person name="Ng V."/>
            <person name="Clum A."/>
            <person name="Ohm R."/>
            <person name="Martin F."/>
            <person name="Silar P."/>
            <person name="Natvig D."/>
            <person name="Lalanne C."/>
            <person name="Gautier V."/>
            <person name="Ament-Velasquez S.L."/>
            <person name="Kruys A."/>
            <person name="Hutchinson M.I."/>
            <person name="Powell A.J."/>
            <person name="Barry K."/>
            <person name="Miller A.N."/>
            <person name="Grigoriev I.V."/>
            <person name="Debuchy R."/>
            <person name="Gladieux P."/>
            <person name="Thoren M.H."/>
            <person name="Johannesson H."/>
        </authorList>
    </citation>
    <scope>NUCLEOTIDE SEQUENCE</scope>
    <source>
        <strain evidence="8">CBS 123565</strain>
    </source>
</reference>
<dbReference type="InterPro" id="IPR007740">
    <property type="entry name" value="Ribosomal_mL49"/>
</dbReference>
<comment type="similarity">
    <text evidence="2">Belongs to the mitochondrion-specific ribosomal protein mL49 family.</text>
</comment>
<evidence type="ECO:0000256" key="4">
    <source>
        <dbReference type="ARBA" id="ARBA00023128"/>
    </source>
</evidence>
<feature type="region of interest" description="Disordered" evidence="7">
    <location>
        <begin position="35"/>
        <end position="72"/>
    </location>
</feature>
<dbReference type="EMBL" id="MU853419">
    <property type="protein sequence ID" value="KAK4132110.1"/>
    <property type="molecule type" value="Genomic_DNA"/>
</dbReference>
<dbReference type="AlphaFoldDB" id="A0AAN6ZAR0"/>
<comment type="caution">
    <text evidence="8">The sequence shown here is derived from an EMBL/GenBank/DDBJ whole genome shotgun (WGS) entry which is preliminary data.</text>
</comment>
<keyword evidence="4" id="KW-0496">Mitochondrion</keyword>
<organism evidence="8 9">
    <name type="scientific">Trichocladium antarcticum</name>
    <dbReference type="NCBI Taxonomy" id="1450529"/>
    <lineage>
        <taxon>Eukaryota</taxon>
        <taxon>Fungi</taxon>
        <taxon>Dikarya</taxon>
        <taxon>Ascomycota</taxon>
        <taxon>Pezizomycotina</taxon>
        <taxon>Sordariomycetes</taxon>
        <taxon>Sordariomycetidae</taxon>
        <taxon>Sordariales</taxon>
        <taxon>Chaetomiaceae</taxon>
        <taxon>Trichocladium</taxon>
    </lineage>
</organism>
<evidence type="ECO:0000256" key="6">
    <source>
        <dbReference type="ARBA" id="ARBA00035191"/>
    </source>
</evidence>
<dbReference type="GO" id="GO:0006412">
    <property type="term" value="P:translation"/>
    <property type="evidence" value="ECO:0007669"/>
    <property type="project" value="InterPro"/>
</dbReference>
<gene>
    <name evidence="8" type="ORF">BT67DRAFT_426010</name>
</gene>
<dbReference type="Pfam" id="PF05046">
    <property type="entry name" value="Img2"/>
    <property type="match status" value="1"/>
</dbReference>
<evidence type="ECO:0000256" key="5">
    <source>
        <dbReference type="ARBA" id="ARBA00023274"/>
    </source>
</evidence>
<dbReference type="PANTHER" id="PTHR13477">
    <property type="entry name" value="MITOCHONDRIAL 39S RIBOSOMAL PROTEIN L49"/>
    <property type="match status" value="1"/>
</dbReference>
<evidence type="ECO:0000256" key="7">
    <source>
        <dbReference type="SAM" id="MobiDB-lite"/>
    </source>
</evidence>
<protein>
    <recommendedName>
        <fullName evidence="6">Large ribosomal subunit protein mL49</fullName>
    </recommendedName>
</protein>
<dbReference type="GO" id="GO:0005762">
    <property type="term" value="C:mitochondrial large ribosomal subunit"/>
    <property type="evidence" value="ECO:0007669"/>
    <property type="project" value="TreeGrafter"/>
</dbReference>
<name>A0AAN6ZAR0_9PEZI</name>
<reference evidence="8" key="1">
    <citation type="journal article" date="2023" name="Mol. Phylogenet. Evol.">
        <title>Genome-scale phylogeny and comparative genomics of the fungal order Sordariales.</title>
        <authorList>
            <person name="Hensen N."/>
            <person name="Bonometti L."/>
            <person name="Westerberg I."/>
            <person name="Brannstrom I.O."/>
            <person name="Guillou S."/>
            <person name="Cros-Aarteil S."/>
            <person name="Calhoun S."/>
            <person name="Haridas S."/>
            <person name="Kuo A."/>
            <person name="Mondo S."/>
            <person name="Pangilinan J."/>
            <person name="Riley R."/>
            <person name="LaButti K."/>
            <person name="Andreopoulos B."/>
            <person name="Lipzen A."/>
            <person name="Chen C."/>
            <person name="Yan M."/>
            <person name="Daum C."/>
            <person name="Ng V."/>
            <person name="Clum A."/>
            <person name="Steindorff A."/>
            <person name="Ohm R.A."/>
            <person name="Martin F."/>
            <person name="Silar P."/>
            <person name="Natvig D.O."/>
            <person name="Lalanne C."/>
            <person name="Gautier V."/>
            <person name="Ament-Velasquez S.L."/>
            <person name="Kruys A."/>
            <person name="Hutchinson M.I."/>
            <person name="Powell A.J."/>
            <person name="Barry K."/>
            <person name="Miller A.N."/>
            <person name="Grigoriev I.V."/>
            <person name="Debuchy R."/>
            <person name="Gladieux P."/>
            <person name="Hiltunen Thoren M."/>
            <person name="Johannesson H."/>
        </authorList>
    </citation>
    <scope>NUCLEOTIDE SEQUENCE</scope>
    <source>
        <strain evidence="8">CBS 123565</strain>
    </source>
</reference>
<keyword evidence="3" id="KW-0689">Ribosomal protein</keyword>
<evidence type="ECO:0000256" key="3">
    <source>
        <dbReference type="ARBA" id="ARBA00022980"/>
    </source>
</evidence>
<evidence type="ECO:0000313" key="8">
    <source>
        <dbReference type="EMBL" id="KAK4132110.1"/>
    </source>
</evidence>
<proteinExistence type="inferred from homology"/>
<dbReference type="Gene3D" id="3.30.780.10">
    <property type="entry name" value="SUI1-like domain"/>
    <property type="match status" value="1"/>
</dbReference>
<evidence type="ECO:0000256" key="1">
    <source>
        <dbReference type="ARBA" id="ARBA00004173"/>
    </source>
</evidence>
<dbReference type="Proteomes" id="UP001304895">
    <property type="component" value="Unassembled WGS sequence"/>
</dbReference>
<accession>A0AAN6ZAR0</accession>
<evidence type="ECO:0000256" key="2">
    <source>
        <dbReference type="ARBA" id="ARBA00005677"/>
    </source>
</evidence>
<dbReference type="GO" id="GO:0003735">
    <property type="term" value="F:structural constituent of ribosome"/>
    <property type="evidence" value="ECO:0007669"/>
    <property type="project" value="InterPro"/>
</dbReference>